<dbReference type="AlphaFoldDB" id="A0A811PLM4"/>
<dbReference type="Pfam" id="PF03004">
    <property type="entry name" value="Transposase_24"/>
    <property type="match status" value="1"/>
</dbReference>
<dbReference type="InterPro" id="IPR004252">
    <property type="entry name" value="Probable_transposase_24"/>
</dbReference>
<dbReference type="Pfam" id="PF26130">
    <property type="entry name" value="PB1-like"/>
    <property type="match status" value="1"/>
</dbReference>
<feature type="region of interest" description="Disordered" evidence="1">
    <location>
        <begin position="155"/>
        <end position="185"/>
    </location>
</feature>
<evidence type="ECO:0000256" key="1">
    <source>
        <dbReference type="SAM" id="MobiDB-lite"/>
    </source>
</evidence>
<keyword evidence="4" id="KW-1185">Reference proteome</keyword>
<evidence type="ECO:0000259" key="2">
    <source>
        <dbReference type="Pfam" id="PF26130"/>
    </source>
</evidence>
<name>A0A811PLM4_9POAL</name>
<dbReference type="OrthoDB" id="718472at2759"/>
<dbReference type="PANTHER" id="PTHR33144:SF16">
    <property type="entry name" value="OS02G0129000 PROTEIN"/>
    <property type="match status" value="1"/>
</dbReference>
<feature type="compositionally biased region" description="Basic and acidic residues" evidence="1">
    <location>
        <begin position="171"/>
        <end position="184"/>
    </location>
</feature>
<feature type="region of interest" description="Disordered" evidence="1">
    <location>
        <begin position="121"/>
        <end position="143"/>
    </location>
</feature>
<organism evidence="3 4">
    <name type="scientific">Miscanthus lutarioriparius</name>
    <dbReference type="NCBI Taxonomy" id="422564"/>
    <lineage>
        <taxon>Eukaryota</taxon>
        <taxon>Viridiplantae</taxon>
        <taxon>Streptophyta</taxon>
        <taxon>Embryophyta</taxon>
        <taxon>Tracheophyta</taxon>
        <taxon>Spermatophyta</taxon>
        <taxon>Magnoliopsida</taxon>
        <taxon>Liliopsida</taxon>
        <taxon>Poales</taxon>
        <taxon>Poaceae</taxon>
        <taxon>PACMAD clade</taxon>
        <taxon>Panicoideae</taxon>
        <taxon>Andropogonodae</taxon>
        <taxon>Andropogoneae</taxon>
        <taxon>Saccharinae</taxon>
        <taxon>Miscanthus</taxon>
    </lineage>
</organism>
<protein>
    <recommendedName>
        <fullName evidence="2">PB1-like domain-containing protein</fullName>
    </recommendedName>
</protein>
<proteinExistence type="predicted"/>
<evidence type="ECO:0000313" key="4">
    <source>
        <dbReference type="Proteomes" id="UP000604825"/>
    </source>
</evidence>
<evidence type="ECO:0000313" key="3">
    <source>
        <dbReference type="EMBL" id="CAD6242115.1"/>
    </source>
</evidence>
<sequence length="351" mass="39824">MAVASAASFPSPSFPGQVADCVTMAVDNWTINLECDGKAEGHKHVQREMDRDEICFFNLIDLIEGSGYTSVDYLYYKRTYSLVVIEQDFDVMEMLNESDMVITRKCTIQSNDEYMLEQDTRQESPQQNVAASKVHTSVGGDQIDSEDISEANRINCTKKSTHTAGTKSFARNREERKEKDPEKKYPHRVVLYIHTHKTKSEKDTNAHVDDLKKLIGQQPDLADTSQGKVAWRGDALNRVLGEEKPGHVHSLGLVPNPNQVFDLSTSKRLKNINMTSLYDKSSEDVVSLRLQMEKFGRQVQNQDATILELQQKTKISEQRHIQQECLDVPLQDGFSTDVPNLKRKVCVSMEH</sequence>
<gene>
    <name evidence="3" type="ORF">NCGR_LOCUS27695</name>
</gene>
<feature type="domain" description="PB1-like" evidence="2">
    <location>
        <begin position="41"/>
        <end position="96"/>
    </location>
</feature>
<reference evidence="3" key="1">
    <citation type="submission" date="2020-10" db="EMBL/GenBank/DDBJ databases">
        <authorList>
            <person name="Han B."/>
            <person name="Lu T."/>
            <person name="Zhao Q."/>
            <person name="Huang X."/>
            <person name="Zhao Y."/>
        </authorList>
    </citation>
    <scope>NUCLEOTIDE SEQUENCE</scope>
</reference>
<dbReference type="EMBL" id="CAJGYO010000007">
    <property type="protein sequence ID" value="CAD6242115.1"/>
    <property type="molecule type" value="Genomic_DNA"/>
</dbReference>
<comment type="caution">
    <text evidence="3">The sequence shown here is derived from an EMBL/GenBank/DDBJ whole genome shotgun (WGS) entry which is preliminary data.</text>
</comment>
<dbReference type="PANTHER" id="PTHR33144">
    <property type="entry name" value="OS10G0409366 PROTEIN-RELATED"/>
    <property type="match status" value="1"/>
</dbReference>
<dbReference type="Proteomes" id="UP000604825">
    <property type="component" value="Unassembled WGS sequence"/>
</dbReference>
<accession>A0A811PLM4</accession>
<dbReference type="InterPro" id="IPR058594">
    <property type="entry name" value="PB1-like_dom_pln"/>
</dbReference>
<feature type="compositionally biased region" description="Polar residues" evidence="1">
    <location>
        <begin position="155"/>
        <end position="166"/>
    </location>
</feature>